<comment type="similarity">
    <text evidence="2">Belongs to the VirD4/TraG family.</text>
</comment>
<evidence type="ECO:0000256" key="6">
    <source>
        <dbReference type="ARBA" id="ARBA00023136"/>
    </source>
</evidence>
<feature type="transmembrane region" description="Helical" evidence="8">
    <location>
        <begin position="7"/>
        <end position="32"/>
    </location>
</feature>
<evidence type="ECO:0000313" key="10">
    <source>
        <dbReference type="Proteomes" id="UP001431217"/>
    </source>
</evidence>
<keyword evidence="5 8" id="KW-1133">Transmembrane helix</keyword>
<dbReference type="InterPro" id="IPR051539">
    <property type="entry name" value="T4SS-coupling_protein"/>
</dbReference>
<feature type="compositionally biased region" description="Basic and acidic residues" evidence="7">
    <location>
        <begin position="492"/>
        <end position="501"/>
    </location>
</feature>
<dbReference type="InterPro" id="IPR003688">
    <property type="entry name" value="TraG/VirD4"/>
</dbReference>
<keyword evidence="3" id="KW-1003">Cell membrane</keyword>
<dbReference type="RefSeq" id="WP_249475527.1">
    <property type="nucleotide sequence ID" value="NZ_JAMBEP010000003.1"/>
</dbReference>
<dbReference type="PANTHER" id="PTHR37937:SF1">
    <property type="entry name" value="CONJUGATIVE TRANSFER: DNA TRANSPORT"/>
    <property type="match status" value="1"/>
</dbReference>
<feature type="region of interest" description="Disordered" evidence="7">
    <location>
        <begin position="491"/>
        <end position="520"/>
    </location>
</feature>
<comment type="caution">
    <text evidence="9">The sequence shown here is derived from an EMBL/GenBank/DDBJ whole genome shotgun (WGS) entry which is preliminary data.</text>
</comment>
<accession>A0ABT0MLG1</accession>
<keyword evidence="10" id="KW-1185">Reference proteome</keyword>
<gene>
    <name evidence="9" type="ORF">M2650_13960</name>
</gene>
<evidence type="ECO:0000256" key="8">
    <source>
        <dbReference type="SAM" id="Phobius"/>
    </source>
</evidence>
<sequence length="592" mass="66517">MTKQKLVAVMVVTIFTLAAGLYFSGYITLWLLELDIPLQWNTYVRYFQALDQAYVRPHAWKIKLGGAIGFGVPALVWLPIAWGLLRRSGVSDFHGGARFAHLAEAKKAGLARQTPQGVLVGRFKGHYLYLGGTQHILMTAPTRSGKSTSVVIPVLLTYQGSVVVADTKGELFQRTSGRREAMGQAIYKFDPYNERGITHRFNPFQALSEDPRIRISQVQSIAAILYPDGAGKDPFWSSMARKAFMAFALYMLDSWDDMLEKKVPNQTSEGFEQREMDPNTHIRYPSFERIYRLSTGEGVEDGVKAWIQTLLRLRTGSFLGREARTYFSDLVGLADETFSSALATMQEPLSQFLSPILAAATNASDFDVRDLRKKSMSVYVVIPPSKLGESSKLLNIFFSTALNANLDKTPDEDTSIRNQMLLVMDEFTAMGPLNAFADRISLIAGYGVRALVIIQSQSQLRSAYGPDVAKTLATNHAMSIVFTPREQDDAEEYSRRLGTRTERRRNRTVSNGPGGANVSYSYTEESRPLMRPQELQELPMDDEIIFYEGCKPIRCKKNWYFKDKRFKNLLMDPVEIPALAAPRVKRVQGDGR</sequence>
<evidence type="ECO:0000256" key="5">
    <source>
        <dbReference type="ARBA" id="ARBA00022989"/>
    </source>
</evidence>
<dbReference type="SUPFAM" id="SSF52540">
    <property type="entry name" value="P-loop containing nucleoside triphosphate hydrolases"/>
    <property type="match status" value="1"/>
</dbReference>
<evidence type="ECO:0000256" key="2">
    <source>
        <dbReference type="ARBA" id="ARBA00008806"/>
    </source>
</evidence>
<dbReference type="EMBL" id="JAMBEP010000003">
    <property type="protein sequence ID" value="MCL1635730.1"/>
    <property type="molecule type" value="Genomic_DNA"/>
</dbReference>
<proteinExistence type="inferred from homology"/>
<comment type="subcellular location">
    <subcellularLocation>
        <location evidence="1">Cell membrane</location>
        <topology evidence="1">Multi-pass membrane protein</topology>
    </subcellularLocation>
</comment>
<name>A0ABT0MLG1_9GAMM</name>
<evidence type="ECO:0000256" key="3">
    <source>
        <dbReference type="ARBA" id="ARBA00022475"/>
    </source>
</evidence>
<dbReference type="Pfam" id="PF02534">
    <property type="entry name" value="T4SS-DNA_transf"/>
    <property type="match status" value="1"/>
</dbReference>
<dbReference type="PANTHER" id="PTHR37937">
    <property type="entry name" value="CONJUGATIVE TRANSFER: DNA TRANSPORT"/>
    <property type="match status" value="1"/>
</dbReference>
<dbReference type="Proteomes" id="UP001431217">
    <property type="component" value="Unassembled WGS sequence"/>
</dbReference>
<reference evidence="9 10" key="1">
    <citation type="submission" date="2022-05" db="EMBL/GenBank/DDBJ databases">
        <title>Luteimonas sp. SX5, whole genome shotgun sequencing project.</title>
        <authorList>
            <person name="Zhao G."/>
            <person name="Shen L."/>
        </authorList>
    </citation>
    <scope>NUCLEOTIDE SEQUENCE [LARGE SCALE GENOMIC DNA]</scope>
    <source>
        <strain evidence="9 10">SX5</strain>
    </source>
</reference>
<dbReference type="Gene3D" id="3.40.50.300">
    <property type="entry name" value="P-loop containing nucleotide triphosphate hydrolases"/>
    <property type="match status" value="1"/>
</dbReference>
<evidence type="ECO:0000313" key="9">
    <source>
        <dbReference type="EMBL" id="MCL1635730.1"/>
    </source>
</evidence>
<evidence type="ECO:0000256" key="7">
    <source>
        <dbReference type="SAM" id="MobiDB-lite"/>
    </source>
</evidence>
<dbReference type="CDD" id="cd01127">
    <property type="entry name" value="TrwB_TraG_TraD_VirD4"/>
    <property type="match status" value="2"/>
</dbReference>
<evidence type="ECO:0000256" key="4">
    <source>
        <dbReference type="ARBA" id="ARBA00022692"/>
    </source>
</evidence>
<protein>
    <submittedName>
        <fullName evidence="9">Type IV secretory system conjugative DNA transfer family protein</fullName>
    </submittedName>
</protein>
<keyword evidence="4 8" id="KW-0812">Transmembrane</keyword>
<organism evidence="9 10">
    <name type="scientific">Luteimonas galliterrae</name>
    <dbReference type="NCBI Taxonomy" id="2940486"/>
    <lineage>
        <taxon>Bacteria</taxon>
        <taxon>Pseudomonadati</taxon>
        <taxon>Pseudomonadota</taxon>
        <taxon>Gammaproteobacteria</taxon>
        <taxon>Lysobacterales</taxon>
        <taxon>Lysobacteraceae</taxon>
        <taxon>Luteimonas</taxon>
    </lineage>
</organism>
<evidence type="ECO:0000256" key="1">
    <source>
        <dbReference type="ARBA" id="ARBA00004651"/>
    </source>
</evidence>
<dbReference type="InterPro" id="IPR027417">
    <property type="entry name" value="P-loop_NTPase"/>
</dbReference>
<keyword evidence="6 8" id="KW-0472">Membrane</keyword>